<evidence type="ECO:0000256" key="3">
    <source>
        <dbReference type="ARBA" id="ARBA00023082"/>
    </source>
</evidence>
<dbReference type="GO" id="GO:0000428">
    <property type="term" value="C:DNA-directed RNA polymerase complex"/>
    <property type="evidence" value="ECO:0007669"/>
    <property type="project" value="UniProtKB-KW"/>
</dbReference>
<dbReference type="EMBL" id="BPUB01000003">
    <property type="protein sequence ID" value="GJG60221.1"/>
    <property type="molecule type" value="Genomic_DNA"/>
</dbReference>
<dbReference type="RefSeq" id="WP_223926530.1">
    <property type="nucleotide sequence ID" value="NZ_BPTU01000001.1"/>
</dbReference>
<dbReference type="InterPro" id="IPR013249">
    <property type="entry name" value="RNA_pol_sigma70_r4_t2"/>
</dbReference>
<feature type="domain" description="RNA polymerase sigma-70 region 2" evidence="5">
    <location>
        <begin position="28"/>
        <end position="96"/>
    </location>
</feature>
<dbReference type="PANTHER" id="PTHR43133">
    <property type="entry name" value="RNA POLYMERASE ECF-TYPE SIGMA FACTO"/>
    <property type="match status" value="1"/>
</dbReference>
<keyword evidence="8" id="KW-1185">Reference proteome</keyword>
<comment type="caution">
    <text evidence="7">The sequence shown here is derived from an EMBL/GenBank/DDBJ whole genome shotgun (WGS) entry which is preliminary data.</text>
</comment>
<dbReference type="PANTHER" id="PTHR43133:SF46">
    <property type="entry name" value="RNA POLYMERASE SIGMA-70 FACTOR ECF SUBFAMILY"/>
    <property type="match status" value="1"/>
</dbReference>
<evidence type="ECO:0000256" key="1">
    <source>
        <dbReference type="ARBA" id="ARBA00010641"/>
    </source>
</evidence>
<dbReference type="Proteomes" id="UP000825483">
    <property type="component" value="Unassembled WGS sequence"/>
</dbReference>
<evidence type="ECO:0000313" key="8">
    <source>
        <dbReference type="Proteomes" id="UP000825483"/>
    </source>
</evidence>
<proteinExistence type="inferred from homology"/>
<reference evidence="7" key="1">
    <citation type="journal article" date="2022" name="Int. J. Syst. Evol. Microbiol.">
        <title>Prevotella lacticifex sp. nov., isolated from the rumen of cows.</title>
        <authorList>
            <person name="Shinkai T."/>
            <person name="Ikeyama N."/>
            <person name="Kumagai M."/>
            <person name="Ohmori H."/>
            <person name="Sakamoto M."/>
            <person name="Ohkuma M."/>
            <person name="Mitsumori M."/>
        </authorList>
    </citation>
    <scope>NUCLEOTIDE SEQUENCE</scope>
    <source>
        <strain evidence="7">R5076</strain>
    </source>
</reference>
<dbReference type="SUPFAM" id="SSF88659">
    <property type="entry name" value="Sigma3 and sigma4 domains of RNA polymerase sigma factors"/>
    <property type="match status" value="1"/>
</dbReference>
<name>A0A9R1CCV2_9BACT</name>
<evidence type="ECO:0000313" key="7">
    <source>
        <dbReference type="EMBL" id="GJG60221.1"/>
    </source>
</evidence>
<dbReference type="GO" id="GO:0006352">
    <property type="term" value="P:DNA-templated transcription initiation"/>
    <property type="evidence" value="ECO:0007669"/>
    <property type="project" value="InterPro"/>
</dbReference>
<dbReference type="Pfam" id="PF04542">
    <property type="entry name" value="Sigma70_r2"/>
    <property type="match status" value="1"/>
</dbReference>
<dbReference type="InterPro" id="IPR036388">
    <property type="entry name" value="WH-like_DNA-bd_sf"/>
</dbReference>
<keyword evidence="2" id="KW-0805">Transcription regulation</keyword>
<organism evidence="7 8">
    <name type="scientific">Prevotella lacticifex</name>
    <dbReference type="NCBI Taxonomy" id="2854755"/>
    <lineage>
        <taxon>Bacteria</taxon>
        <taxon>Pseudomonadati</taxon>
        <taxon>Bacteroidota</taxon>
        <taxon>Bacteroidia</taxon>
        <taxon>Bacteroidales</taxon>
        <taxon>Prevotellaceae</taxon>
        <taxon>Prevotella</taxon>
    </lineage>
</organism>
<dbReference type="SUPFAM" id="SSF88946">
    <property type="entry name" value="Sigma2 domain of RNA polymerase sigma factors"/>
    <property type="match status" value="1"/>
</dbReference>
<dbReference type="GO" id="GO:0016987">
    <property type="term" value="F:sigma factor activity"/>
    <property type="evidence" value="ECO:0007669"/>
    <property type="project" value="UniProtKB-KW"/>
</dbReference>
<dbReference type="Pfam" id="PF08281">
    <property type="entry name" value="Sigma70_r4_2"/>
    <property type="match status" value="1"/>
</dbReference>
<evidence type="ECO:0000256" key="2">
    <source>
        <dbReference type="ARBA" id="ARBA00023015"/>
    </source>
</evidence>
<feature type="domain" description="RNA polymerase sigma factor 70 region 4 type 2" evidence="6">
    <location>
        <begin position="125"/>
        <end position="175"/>
    </location>
</feature>
<dbReference type="GO" id="GO:0003677">
    <property type="term" value="F:DNA binding"/>
    <property type="evidence" value="ECO:0007669"/>
    <property type="project" value="InterPro"/>
</dbReference>
<dbReference type="AlphaFoldDB" id="A0A9R1CCV2"/>
<dbReference type="InterPro" id="IPR013325">
    <property type="entry name" value="RNA_pol_sigma_r2"/>
</dbReference>
<dbReference type="Gene3D" id="1.10.1740.10">
    <property type="match status" value="1"/>
</dbReference>
<evidence type="ECO:0000259" key="6">
    <source>
        <dbReference type="Pfam" id="PF08281"/>
    </source>
</evidence>
<dbReference type="InterPro" id="IPR007627">
    <property type="entry name" value="RNA_pol_sigma70_r2"/>
</dbReference>
<dbReference type="InterPro" id="IPR014284">
    <property type="entry name" value="RNA_pol_sigma-70_dom"/>
</dbReference>
<gene>
    <name evidence="7" type="ORF">PRLR5076_30720</name>
</gene>
<dbReference type="GeneID" id="72467814"/>
<accession>A0A9R1CCV2</accession>
<evidence type="ECO:0000256" key="4">
    <source>
        <dbReference type="ARBA" id="ARBA00023163"/>
    </source>
</evidence>
<dbReference type="Gene3D" id="1.10.10.10">
    <property type="entry name" value="Winged helix-like DNA-binding domain superfamily/Winged helix DNA-binding domain"/>
    <property type="match status" value="1"/>
</dbReference>
<keyword evidence="7" id="KW-0240">DNA-directed RNA polymerase</keyword>
<dbReference type="NCBIfam" id="TIGR02937">
    <property type="entry name" value="sigma70-ECF"/>
    <property type="match status" value="1"/>
</dbReference>
<evidence type="ECO:0000259" key="5">
    <source>
        <dbReference type="Pfam" id="PF04542"/>
    </source>
</evidence>
<protein>
    <submittedName>
        <fullName evidence="7">DNA-directed RNA polymerase sigma-70 factor</fullName>
    </submittedName>
</protein>
<dbReference type="InterPro" id="IPR013324">
    <property type="entry name" value="RNA_pol_sigma_r3/r4-like"/>
</dbReference>
<keyword evidence="4" id="KW-0804">Transcription</keyword>
<dbReference type="InterPro" id="IPR039425">
    <property type="entry name" value="RNA_pol_sigma-70-like"/>
</dbReference>
<keyword evidence="3" id="KW-0731">Sigma factor</keyword>
<comment type="similarity">
    <text evidence="1">Belongs to the sigma-70 factor family. ECF subfamily.</text>
</comment>
<sequence length="187" mass="20929">MIRILGADKEKQLLGLFDRGDASAMDRLYAEYADYLAGVCYRYVGNDDDMKDVLQEAFIKIFTRIGSFEYRGRGSLKAWMTRIVVNESLTFLRRNAAAAETPINGDTPDTADDTPATEGIDAATLMGMVARLPEGYRVVFNLFAIEGMSHKEIADELGITPSTSASQFFKAKRMLARMINEYRRKNG</sequence>